<evidence type="ECO:0000313" key="4">
    <source>
        <dbReference type="EMBL" id="KKQ37350.1"/>
    </source>
</evidence>
<evidence type="ECO:0000256" key="1">
    <source>
        <dbReference type="ARBA" id="ARBA00022801"/>
    </source>
</evidence>
<comment type="caution">
    <text evidence="4">The sequence shown here is derived from an EMBL/GenBank/DDBJ whole genome shotgun (WGS) entry which is preliminary data.</text>
</comment>
<evidence type="ECO:0000313" key="5">
    <source>
        <dbReference type="Proteomes" id="UP000034591"/>
    </source>
</evidence>
<dbReference type="GO" id="GO:0008236">
    <property type="term" value="F:serine-type peptidase activity"/>
    <property type="evidence" value="ECO:0007669"/>
    <property type="project" value="InterPro"/>
</dbReference>
<dbReference type="InterPro" id="IPR050261">
    <property type="entry name" value="FrsA_esterase"/>
</dbReference>
<dbReference type="InterPro" id="IPR005152">
    <property type="entry name" value="Lipase_secreted"/>
</dbReference>
<keyword evidence="1" id="KW-0378">Hydrolase</keyword>
<dbReference type="InterPro" id="IPR029058">
    <property type="entry name" value="AB_hydrolase_fold"/>
</dbReference>
<evidence type="ECO:0000256" key="2">
    <source>
        <dbReference type="SAM" id="Phobius"/>
    </source>
</evidence>
<keyword evidence="2" id="KW-1133">Transmembrane helix</keyword>
<feature type="transmembrane region" description="Helical" evidence="2">
    <location>
        <begin position="7"/>
        <end position="24"/>
    </location>
</feature>
<dbReference type="GO" id="GO:0004806">
    <property type="term" value="F:triacylglycerol lipase activity"/>
    <property type="evidence" value="ECO:0007669"/>
    <property type="project" value="InterPro"/>
</dbReference>
<feature type="domain" description="Peptidase S9 prolyl oligopeptidase catalytic" evidence="3">
    <location>
        <begin position="139"/>
        <end position="352"/>
    </location>
</feature>
<accession>A0A0G0HFP0</accession>
<proteinExistence type="predicted"/>
<dbReference type="PIRSF" id="PIRSF029171">
    <property type="entry name" value="Esterase_LipA"/>
    <property type="match status" value="1"/>
</dbReference>
<dbReference type="PANTHER" id="PTHR22946">
    <property type="entry name" value="DIENELACTONE HYDROLASE DOMAIN-CONTAINING PROTEIN-RELATED"/>
    <property type="match status" value="1"/>
</dbReference>
<dbReference type="STRING" id="1618545.US53_C0020G0003"/>
<evidence type="ECO:0000259" key="3">
    <source>
        <dbReference type="Pfam" id="PF00326"/>
    </source>
</evidence>
<dbReference type="PATRIC" id="fig|1618545.3.peg.336"/>
<dbReference type="GO" id="GO:0006508">
    <property type="term" value="P:proteolysis"/>
    <property type="evidence" value="ECO:0007669"/>
    <property type="project" value="InterPro"/>
</dbReference>
<dbReference type="Proteomes" id="UP000034591">
    <property type="component" value="Unassembled WGS sequence"/>
</dbReference>
<protein>
    <recommendedName>
        <fullName evidence="3">Peptidase S9 prolyl oligopeptidase catalytic domain-containing protein</fullName>
    </recommendedName>
</protein>
<reference evidence="4 5" key="1">
    <citation type="journal article" date="2015" name="Nature">
        <title>rRNA introns, odd ribosomes, and small enigmatic genomes across a large radiation of phyla.</title>
        <authorList>
            <person name="Brown C.T."/>
            <person name="Hug L.A."/>
            <person name="Thomas B.C."/>
            <person name="Sharon I."/>
            <person name="Castelle C.J."/>
            <person name="Singh A."/>
            <person name="Wilkins M.J."/>
            <person name="Williams K.H."/>
            <person name="Banfield J.F."/>
        </authorList>
    </citation>
    <scope>NUCLEOTIDE SEQUENCE [LARGE SCALE GENOMIC DNA]</scope>
</reference>
<dbReference type="SUPFAM" id="SSF53474">
    <property type="entry name" value="alpha/beta-Hydrolases"/>
    <property type="match status" value="1"/>
</dbReference>
<dbReference type="InterPro" id="IPR001375">
    <property type="entry name" value="Peptidase_S9_cat"/>
</dbReference>
<name>A0A0G0HFP0_9BACT</name>
<dbReference type="PANTHER" id="PTHR22946:SF9">
    <property type="entry name" value="POLYKETIDE TRANSFERASE AF380"/>
    <property type="match status" value="1"/>
</dbReference>
<organism evidence="4 5">
    <name type="scientific">Candidatus Woesebacteria bacterium GW2011_GWA1_37_7</name>
    <dbReference type="NCBI Taxonomy" id="1618545"/>
    <lineage>
        <taxon>Bacteria</taxon>
        <taxon>Candidatus Woeseibacteriota</taxon>
    </lineage>
</organism>
<dbReference type="Pfam" id="PF00326">
    <property type="entry name" value="Peptidase_S9"/>
    <property type="match status" value="1"/>
</dbReference>
<keyword evidence="2" id="KW-0472">Membrane</keyword>
<sequence length="354" mass="38996">MFGKNKILVLTLGTVLVFVIYFLSKNAVLQKSVDDLATDNQNLVDDGGLEEASHPLSIETLRQGNYPGSDISIEQTLTPGSNFKRYIASYKSEGLKIYALLTVPNGTPPAEGWPGIIFNHGYISPAVYKTTEKYIAYQNAFAQAGYITFKSDYRGHGNSEGEAQGGYGSNVYTIDVLNALSSIKKFQDVDASRIGMWGHSMGGSITLKSMVVSKDIKAGVIWAGVVGSYQDLVERWRRGISPNPSIASTSTRGRWRRELIARYGEPSQNPEFWNSISANSFLADISGPLQLHHGTNDASVPIEFSKKLETQMEAAGKEVEFFTYQGDDHNLSTNLTLALNRSVDFFDKYLKNSN</sequence>
<keyword evidence="2" id="KW-0812">Transmembrane</keyword>
<gene>
    <name evidence="4" type="ORF">US53_C0020G0003</name>
</gene>
<dbReference type="AlphaFoldDB" id="A0A0G0HFP0"/>
<dbReference type="Gene3D" id="3.40.50.1820">
    <property type="entry name" value="alpha/beta hydrolase"/>
    <property type="match status" value="1"/>
</dbReference>
<dbReference type="EMBL" id="LBTI01000020">
    <property type="protein sequence ID" value="KKQ37350.1"/>
    <property type="molecule type" value="Genomic_DNA"/>
</dbReference>
<dbReference type="GO" id="GO:0016042">
    <property type="term" value="P:lipid catabolic process"/>
    <property type="evidence" value="ECO:0007669"/>
    <property type="project" value="InterPro"/>
</dbReference>